<evidence type="ECO:0000313" key="3">
    <source>
        <dbReference type="Proteomes" id="UP000017836"/>
    </source>
</evidence>
<dbReference type="Gramene" id="ERM98044">
    <property type="protein sequence ID" value="ERM98044"/>
    <property type="gene ID" value="AMTR_s00120p00093620"/>
</dbReference>
<name>W1NTV3_AMBTC</name>
<feature type="region of interest" description="Disordered" evidence="1">
    <location>
        <begin position="131"/>
        <end position="166"/>
    </location>
</feature>
<accession>W1NTV3</accession>
<proteinExistence type="predicted"/>
<reference evidence="3" key="1">
    <citation type="journal article" date="2013" name="Science">
        <title>The Amborella genome and the evolution of flowering plants.</title>
        <authorList>
            <consortium name="Amborella Genome Project"/>
        </authorList>
    </citation>
    <scope>NUCLEOTIDE SEQUENCE [LARGE SCALE GENOMIC DNA]</scope>
</reference>
<sequence>MGKQSFMISVNIEDRTLAPKKEDAIIKTIVAKDNVKTNVATKWQQVAYQKRPEPLSNSNLLEKVVTRKLNFDRKRKRLNRKPRRFQNFQNLKLRKERVGICCKRPHGPLNNIDNPSKASVDFPTMVKDHNTGIGRASSLTLSNFGSGDKVKPRRTGKDDCDDDSFP</sequence>
<dbReference type="AlphaFoldDB" id="W1NTV3"/>
<organism evidence="2 3">
    <name type="scientific">Amborella trichopoda</name>
    <dbReference type="NCBI Taxonomy" id="13333"/>
    <lineage>
        <taxon>Eukaryota</taxon>
        <taxon>Viridiplantae</taxon>
        <taxon>Streptophyta</taxon>
        <taxon>Embryophyta</taxon>
        <taxon>Tracheophyta</taxon>
        <taxon>Spermatophyta</taxon>
        <taxon>Magnoliopsida</taxon>
        <taxon>Amborellales</taxon>
        <taxon>Amborellaceae</taxon>
        <taxon>Amborella</taxon>
    </lineage>
</organism>
<dbReference type="HOGENOM" id="CLU_1604966_0_0_1"/>
<evidence type="ECO:0000313" key="2">
    <source>
        <dbReference type="EMBL" id="ERM98044.1"/>
    </source>
</evidence>
<dbReference type="EMBL" id="KI395590">
    <property type="protein sequence ID" value="ERM98044.1"/>
    <property type="molecule type" value="Genomic_DNA"/>
</dbReference>
<dbReference type="Proteomes" id="UP000017836">
    <property type="component" value="Unassembled WGS sequence"/>
</dbReference>
<keyword evidence="3" id="KW-1185">Reference proteome</keyword>
<evidence type="ECO:0000256" key="1">
    <source>
        <dbReference type="SAM" id="MobiDB-lite"/>
    </source>
</evidence>
<gene>
    <name evidence="2" type="ORF">AMTR_s00120p00093620</name>
</gene>
<protein>
    <submittedName>
        <fullName evidence="2">Uncharacterized protein</fullName>
    </submittedName>
</protein>